<sequence length="326" mass="37035">MNKLIQNSCLQVGILFCFLASTVLAEQNQVLHSQSVVPVDRWQISVSVGIGKKSNPLFDGDDLPLLIIPSVYYYGERFYFDNGDIGYSFYEDNHFSLTAVARLNEEYAHFIDGHPANFLVATTVGVSVAPETEVPLDAVPAVPSTGDGMTDDGGDPQPSQPQQPSFGPDQREVKFHRQNLADKKWSVDAGLQFYYFVNQQNRLRLRYLTDVSSVHSGSNVNIEYSYLWQQNNWAVRNSIGADWLSSEVSQYYYGIGQRDTQQQQYWYHPSASWLPYLRINPNYKINDAWKAVFLLEYQSLSKALKNSPVVEDNARTTLFFGVNYAF</sequence>
<evidence type="ECO:0000256" key="2">
    <source>
        <dbReference type="ARBA" id="ARBA00005722"/>
    </source>
</evidence>
<dbReference type="PANTHER" id="PTHR38776:SF1">
    <property type="entry name" value="MLTA-INTERACTING PROTEIN-RELATED"/>
    <property type="match status" value="1"/>
</dbReference>
<evidence type="ECO:0000256" key="4">
    <source>
        <dbReference type="ARBA" id="ARBA00023136"/>
    </source>
</evidence>
<evidence type="ECO:0000256" key="1">
    <source>
        <dbReference type="ARBA" id="ARBA00004442"/>
    </source>
</evidence>
<reference evidence="8 9" key="1">
    <citation type="submission" date="2024-06" db="EMBL/GenBank/DDBJ databases">
        <authorList>
            <person name="Chen R.Y."/>
        </authorList>
    </citation>
    <scope>NUCLEOTIDE SEQUENCE [LARGE SCALE GENOMIC DNA]</scope>
    <source>
        <strain evidence="8 9">D2</strain>
    </source>
</reference>
<dbReference type="Proteomes" id="UP001467690">
    <property type="component" value="Unassembled WGS sequence"/>
</dbReference>
<evidence type="ECO:0000313" key="8">
    <source>
        <dbReference type="EMBL" id="MER2491436.1"/>
    </source>
</evidence>
<keyword evidence="5" id="KW-0998">Cell outer membrane</keyword>
<gene>
    <name evidence="8" type="ORF">ABS311_06030</name>
</gene>
<accession>A0ABV1RET7</accession>
<dbReference type="InterPro" id="IPR010583">
    <property type="entry name" value="MipA"/>
</dbReference>
<feature type="signal peptide" evidence="7">
    <location>
        <begin position="1"/>
        <end position="25"/>
    </location>
</feature>
<keyword evidence="3 7" id="KW-0732">Signal</keyword>
<evidence type="ECO:0000256" key="3">
    <source>
        <dbReference type="ARBA" id="ARBA00022729"/>
    </source>
</evidence>
<dbReference type="RefSeq" id="WP_350401068.1">
    <property type="nucleotide sequence ID" value="NZ_JBELOE010000116.1"/>
</dbReference>
<name>A0ABV1RET7_9ALTE</name>
<keyword evidence="9" id="KW-1185">Reference proteome</keyword>
<evidence type="ECO:0000256" key="5">
    <source>
        <dbReference type="ARBA" id="ARBA00023237"/>
    </source>
</evidence>
<dbReference type="EMBL" id="JBELOE010000116">
    <property type="protein sequence ID" value="MER2491436.1"/>
    <property type="molecule type" value="Genomic_DNA"/>
</dbReference>
<evidence type="ECO:0000256" key="7">
    <source>
        <dbReference type="SAM" id="SignalP"/>
    </source>
</evidence>
<feature type="compositionally biased region" description="Low complexity" evidence="6">
    <location>
        <begin position="155"/>
        <end position="168"/>
    </location>
</feature>
<feature type="chain" id="PRO_5045453624" evidence="7">
    <location>
        <begin position="26"/>
        <end position="326"/>
    </location>
</feature>
<evidence type="ECO:0000256" key="6">
    <source>
        <dbReference type="SAM" id="MobiDB-lite"/>
    </source>
</evidence>
<keyword evidence="4" id="KW-0472">Membrane</keyword>
<organism evidence="8 9">
    <name type="scientific">Catenovulum sediminis</name>
    <dbReference type="NCBI Taxonomy" id="1740262"/>
    <lineage>
        <taxon>Bacteria</taxon>
        <taxon>Pseudomonadati</taxon>
        <taxon>Pseudomonadota</taxon>
        <taxon>Gammaproteobacteria</taxon>
        <taxon>Alteromonadales</taxon>
        <taxon>Alteromonadaceae</taxon>
        <taxon>Catenovulum</taxon>
    </lineage>
</organism>
<dbReference type="PANTHER" id="PTHR38776">
    <property type="entry name" value="MLTA-INTERACTING PROTEIN-RELATED"/>
    <property type="match status" value="1"/>
</dbReference>
<evidence type="ECO:0000313" key="9">
    <source>
        <dbReference type="Proteomes" id="UP001467690"/>
    </source>
</evidence>
<feature type="region of interest" description="Disordered" evidence="6">
    <location>
        <begin position="138"/>
        <end position="169"/>
    </location>
</feature>
<dbReference type="Pfam" id="PF06629">
    <property type="entry name" value="MipA"/>
    <property type="match status" value="1"/>
</dbReference>
<comment type="subcellular location">
    <subcellularLocation>
        <location evidence="1">Cell outer membrane</location>
    </subcellularLocation>
</comment>
<protein>
    <submittedName>
        <fullName evidence="8">MipA/OmpV family protein</fullName>
    </submittedName>
</protein>
<proteinExistence type="inferred from homology"/>
<comment type="similarity">
    <text evidence="2">Belongs to the MipA/OmpV family.</text>
</comment>
<comment type="caution">
    <text evidence="8">The sequence shown here is derived from an EMBL/GenBank/DDBJ whole genome shotgun (WGS) entry which is preliminary data.</text>
</comment>